<dbReference type="Pfam" id="PF13782">
    <property type="entry name" value="SpoVAB"/>
    <property type="match status" value="1"/>
</dbReference>
<gene>
    <name evidence="2" type="ORF">KCX74_16860</name>
</gene>
<comment type="caution">
    <text evidence="2">The sequence shown here is derived from an EMBL/GenBank/DDBJ whole genome shotgun (WGS) entry which is preliminary data.</text>
</comment>
<dbReference type="Proteomes" id="UP000675284">
    <property type="component" value="Unassembled WGS sequence"/>
</dbReference>
<organism evidence="2 3">
    <name type="scientific">Virgibacillus salarius</name>
    <dbReference type="NCBI Taxonomy" id="447199"/>
    <lineage>
        <taxon>Bacteria</taxon>
        <taxon>Bacillati</taxon>
        <taxon>Bacillota</taxon>
        <taxon>Bacilli</taxon>
        <taxon>Bacillales</taxon>
        <taxon>Bacillaceae</taxon>
        <taxon>Virgibacillus</taxon>
    </lineage>
</organism>
<feature type="transmembrane region" description="Helical" evidence="1">
    <location>
        <begin position="118"/>
        <end position="139"/>
    </location>
</feature>
<feature type="transmembrane region" description="Helical" evidence="1">
    <location>
        <begin position="47"/>
        <end position="68"/>
    </location>
</feature>
<protein>
    <submittedName>
        <fullName evidence="2">Stage V sporulation protein AB</fullName>
    </submittedName>
</protein>
<evidence type="ECO:0000313" key="3">
    <source>
        <dbReference type="Proteomes" id="UP000675284"/>
    </source>
</evidence>
<keyword evidence="1" id="KW-1133">Transmembrane helix</keyword>
<keyword evidence="3" id="KW-1185">Reference proteome</keyword>
<evidence type="ECO:0000313" key="2">
    <source>
        <dbReference type="EMBL" id="MBR7797702.1"/>
    </source>
</evidence>
<sequence length="142" mass="15742">MPPLLNSLIELIIGFAGGLAVGGGYVAFITVLGIVPRLIQLSKTEPFLNIYAACILLGSLFGTFLSFTNITWNYSFVFIMIWGILQGIFNGMLAAALTEVLNVFPILYKRIGIEKHTMWLLMAIVFGKIAGSIFQWVYFVKQ</sequence>
<dbReference type="InterPro" id="IPR020144">
    <property type="entry name" value="SpoVAB"/>
</dbReference>
<feature type="transmembrane region" description="Helical" evidence="1">
    <location>
        <begin position="74"/>
        <end position="97"/>
    </location>
</feature>
<reference evidence="2" key="1">
    <citation type="submission" date="2021-04" db="EMBL/GenBank/DDBJ databases">
        <title>Isolation and polyphasic classification of algal microorganism.</title>
        <authorList>
            <person name="Wang S."/>
        </authorList>
    </citation>
    <scope>NUCLEOTIDE SEQUENCE</scope>
    <source>
        <strain evidence="2">720a</strain>
    </source>
</reference>
<name>A0A941ICT1_9BACI</name>
<evidence type="ECO:0000256" key="1">
    <source>
        <dbReference type="SAM" id="Phobius"/>
    </source>
</evidence>
<dbReference type="AlphaFoldDB" id="A0A941ICT1"/>
<feature type="transmembrane region" description="Helical" evidence="1">
    <location>
        <begin position="12"/>
        <end position="35"/>
    </location>
</feature>
<dbReference type="RefSeq" id="WP_121605078.1">
    <property type="nucleotide sequence ID" value="NZ_BAAACY010000011.1"/>
</dbReference>
<keyword evidence="1" id="KW-0812">Transmembrane</keyword>
<proteinExistence type="predicted"/>
<keyword evidence="1" id="KW-0472">Membrane</keyword>
<accession>A0A941ICT1</accession>
<dbReference type="EMBL" id="JAGSOT010000066">
    <property type="protein sequence ID" value="MBR7797702.1"/>
    <property type="molecule type" value="Genomic_DNA"/>
</dbReference>